<dbReference type="InterPro" id="IPR004307">
    <property type="entry name" value="TspO_MBR"/>
</dbReference>
<dbReference type="Proteomes" id="UP000050640">
    <property type="component" value="Unplaced"/>
</dbReference>
<keyword evidence="3 6" id="KW-0812">Transmembrane</keyword>
<sequence length="183" mass="20643">MHGYHSGGYHDFSWTAKDTKRAIVAAMVPGAVSLISCVPYYKSSNPIEWWNSCKKPEWAPKSLYTYACVDALTIMPVGYASYIVYKYGGGLSNELTSLSLGLYASNLMLCFTSLSFMKKKNINAVYYFSISVHLTAAGSAIVACKVCLFVRLFWFLFVCLFVRLFISMFICLYIWVFTCLFVS</sequence>
<dbReference type="AlphaFoldDB" id="A0A0R3RKL0"/>
<evidence type="ECO:0000256" key="5">
    <source>
        <dbReference type="ARBA" id="ARBA00023136"/>
    </source>
</evidence>
<dbReference type="GO" id="GO:0005741">
    <property type="term" value="C:mitochondrial outer membrane"/>
    <property type="evidence" value="ECO:0007669"/>
    <property type="project" value="TreeGrafter"/>
</dbReference>
<feature type="transmembrane region" description="Helical" evidence="6">
    <location>
        <begin position="124"/>
        <end position="154"/>
    </location>
</feature>
<dbReference type="WBParaSite" id="EEL_0000201901-mRNA-1">
    <property type="protein sequence ID" value="EEL_0000201901-mRNA-1"/>
    <property type="gene ID" value="EEL_0000201901"/>
</dbReference>
<dbReference type="Pfam" id="PF03073">
    <property type="entry name" value="TspO_MBR"/>
    <property type="match status" value="1"/>
</dbReference>
<evidence type="ECO:0000256" key="2">
    <source>
        <dbReference type="ARBA" id="ARBA00007524"/>
    </source>
</evidence>
<feature type="transmembrane region" description="Helical" evidence="6">
    <location>
        <begin position="22"/>
        <end position="42"/>
    </location>
</feature>
<feature type="transmembrane region" description="Helical" evidence="6">
    <location>
        <begin position="97"/>
        <end position="117"/>
    </location>
</feature>
<feature type="transmembrane region" description="Helical" evidence="6">
    <location>
        <begin position="160"/>
        <end position="182"/>
    </location>
</feature>
<name>A0A0R3RKL0_9BILA</name>
<evidence type="ECO:0000256" key="6">
    <source>
        <dbReference type="SAM" id="Phobius"/>
    </source>
</evidence>
<proteinExistence type="inferred from homology"/>
<dbReference type="PANTHER" id="PTHR10057">
    <property type="entry name" value="PERIPHERAL-TYPE BENZODIAZEPINE RECEPTOR"/>
    <property type="match status" value="1"/>
</dbReference>
<comment type="similarity">
    <text evidence="2">Belongs to the TspO/BZRP family.</text>
</comment>
<organism evidence="7 8">
    <name type="scientific">Elaeophora elaphi</name>
    <dbReference type="NCBI Taxonomy" id="1147741"/>
    <lineage>
        <taxon>Eukaryota</taxon>
        <taxon>Metazoa</taxon>
        <taxon>Ecdysozoa</taxon>
        <taxon>Nematoda</taxon>
        <taxon>Chromadorea</taxon>
        <taxon>Rhabditida</taxon>
        <taxon>Spirurina</taxon>
        <taxon>Spiruromorpha</taxon>
        <taxon>Filarioidea</taxon>
        <taxon>Onchocercidae</taxon>
        <taxon>Elaeophora</taxon>
    </lineage>
</organism>
<evidence type="ECO:0000313" key="8">
    <source>
        <dbReference type="WBParaSite" id="EEL_0000201901-mRNA-1"/>
    </source>
</evidence>
<dbReference type="InterPro" id="IPR038330">
    <property type="entry name" value="TspO/MBR-related_sf"/>
</dbReference>
<reference evidence="8" key="1">
    <citation type="submission" date="2017-02" db="UniProtKB">
        <authorList>
            <consortium name="WormBaseParasite"/>
        </authorList>
    </citation>
    <scope>IDENTIFICATION</scope>
</reference>
<keyword evidence="4 6" id="KW-1133">Transmembrane helix</keyword>
<keyword evidence="7" id="KW-1185">Reference proteome</keyword>
<evidence type="ECO:0000256" key="1">
    <source>
        <dbReference type="ARBA" id="ARBA00004141"/>
    </source>
</evidence>
<evidence type="ECO:0000256" key="3">
    <source>
        <dbReference type="ARBA" id="ARBA00022692"/>
    </source>
</evidence>
<dbReference type="GO" id="GO:0033013">
    <property type="term" value="P:tetrapyrrole metabolic process"/>
    <property type="evidence" value="ECO:0007669"/>
    <property type="project" value="UniProtKB-ARBA"/>
</dbReference>
<evidence type="ECO:0000256" key="4">
    <source>
        <dbReference type="ARBA" id="ARBA00022989"/>
    </source>
</evidence>
<accession>A0A0R3RKL0</accession>
<dbReference type="PANTHER" id="PTHR10057:SF0">
    <property type="entry name" value="TRANSLOCATOR PROTEIN"/>
    <property type="match status" value="1"/>
</dbReference>
<keyword evidence="5 6" id="KW-0472">Membrane</keyword>
<evidence type="ECO:0000313" key="7">
    <source>
        <dbReference type="Proteomes" id="UP000050640"/>
    </source>
</evidence>
<protein>
    <submittedName>
        <fullName evidence="8">Bidirectional sugar transporter SWEET3-like</fullName>
    </submittedName>
</protein>
<dbReference type="Gene3D" id="1.20.1260.100">
    <property type="entry name" value="TspO/MBR protein"/>
    <property type="match status" value="1"/>
</dbReference>
<dbReference type="STRING" id="1147741.A0A0R3RKL0"/>
<comment type="subcellular location">
    <subcellularLocation>
        <location evidence="1">Membrane</location>
        <topology evidence="1">Multi-pass membrane protein</topology>
    </subcellularLocation>
</comment>
<feature type="transmembrane region" description="Helical" evidence="6">
    <location>
        <begin position="63"/>
        <end position="85"/>
    </location>
</feature>